<reference evidence="2 3" key="1">
    <citation type="submission" date="2023-03" db="EMBL/GenBank/DDBJ databases">
        <title>High recombination rates correlate with genetic variation in Cardiocondyla obscurior ants.</title>
        <authorList>
            <person name="Errbii M."/>
        </authorList>
    </citation>
    <scope>NUCLEOTIDE SEQUENCE [LARGE SCALE GENOMIC DNA]</scope>
    <source>
        <strain evidence="2">Alpha-2009</strain>
        <tissue evidence="2">Whole body</tissue>
    </source>
</reference>
<protein>
    <submittedName>
        <fullName evidence="2">Uncharacterized protein</fullName>
    </submittedName>
</protein>
<name>A0AAW2EJP7_9HYME</name>
<organism evidence="2 3">
    <name type="scientific">Cardiocondyla obscurior</name>
    <dbReference type="NCBI Taxonomy" id="286306"/>
    <lineage>
        <taxon>Eukaryota</taxon>
        <taxon>Metazoa</taxon>
        <taxon>Ecdysozoa</taxon>
        <taxon>Arthropoda</taxon>
        <taxon>Hexapoda</taxon>
        <taxon>Insecta</taxon>
        <taxon>Pterygota</taxon>
        <taxon>Neoptera</taxon>
        <taxon>Endopterygota</taxon>
        <taxon>Hymenoptera</taxon>
        <taxon>Apocrita</taxon>
        <taxon>Aculeata</taxon>
        <taxon>Formicoidea</taxon>
        <taxon>Formicidae</taxon>
        <taxon>Myrmicinae</taxon>
        <taxon>Cardiocondyla</taxon>
    </lineage>
</organism>
<sequence>MKEEPEPITTGMQTRNMTEGESVPFTKKELKLPLFYEHTFQAEVHRNPEERINIEEQINPEEIIKRTNLRKLRNKRKEEEKRNEIANQSEPIEEEILTNTLEQQIAIPPK</sequence>
<evidence type="ECO:0000313" key="3">
    <source>
        <dbReference type="Proteomes" id="UP001430953"/>
    </source>
</evidence>
<gene>
    <name evidence="2" type="ORF">PUN28_016959</name>
</gene>
<feature type="compositionally biased region" description="Polar residues" evidence="1">
    <location>
        <begin position="10"/>
        <end position="19"/>
    </location>
</feature>
<comment type="caution">
    <text evidence="2">The sequence shown here is derived from an EMBL/GenBank/DDBJ whole genome shotgun (WGS) entry which is preliminary data.</text>
</comment>
<dbReference type="Proteomes" id="UP001430953">
    <property type="component" value="Unassembled WGS sequence"/>
</dbReference>
<dbReference type="EMBL" id="JADYXP020000020">
    <property type="protein sequence ID" value="KAL0103948.1"/>
    <property type="molecule type" value="Genomic_DNA"/>
</dbReference>
<feature type="region of interest" description="Disordered" evidence="1">
    <location>
        <begin position="1"/>
        <end position="23"/>
    </location>
</feature>
<dbReference type="AlphaFoldDB" id="A0AAW2EJP7"/>
<proteinExistence type="predicted"/>
<keyword evidence="3" id="KW-1185">Reference proteome</keyword>
<evidence type="ECO:0000256" key="1">
    <source>
        <dbReference type="SAM" id="MobiDB-lite"/>
    </source>
</evidence>
<accession>A0AAW2EJP7</accession>
<feature type="region of interest" description="Disordered" evidence="1">
    <location>
        <begin position="75"/>
        <end position="110"/>
    </location>
</feature>
<evidence type="ECO:0000313" key="2">
    <source>
        <dbReference type="EMBL" id="KAL0103948.1"/>
    </source>
</evidence>